<dbReference type="EMBL" id="JACHFN010000025">
    <property type="protein sequence ID" value="MBB5236299.1"/>
    <property type="molecule type" value="Genomic_DNA"/>
</dbReference>
<sequence>MTSQGHAVLPSHMVYFLPAVIVAAVLGYSERHLYRLTAELREAGLLDARGHVAQVGKLRRYSGTLWAVKLRPEAVRPRLRWWDFRHDWRPGFAEDYHGEQGAFRAVQDVMSEPLSHEGQIGRLVALAKQWAAVPSMAKTPVEGGSDMRLGAGLQAVAAQLPALIGMHPRQRHRAVSALAAEIAHTLNEPGRFRQHCASIYAALTEENEQRPGLRLLALQLERLAVDLAEVAPWRKPGAVLAARLRPA</sequence>
<gene>
    <name evidence="2" type="ORF">HNQ09_003773</name>
</gene>
<evidence type="ECO:0000256" key="1">
    <source>
        <dbReference type="SAM" id="Phobius"/>
    </source>
</evidence>
<dbReference type="RefSeq" id="WP_184032034.1">
    <property type="nucleotide sequence ID" value="NZ_JACHFN010000025.1"/>
</dbReference>
<keyword evidence="1" id="KW-0472">Membrane</keyword>
<evidence type="ECO:0000313" key="3">
    <source>
        <dbReference type="Proteomes" id="UP000525389"/>
    </source>
</evidence>
<proteinExistence type="predicted"/>
<feature type="transmembrane region" description="Helical" evidence="1">
    <location>
        <begin position="12"/>
        <end position="29"/>
    </location>
</feature>
<keyword evidence="2" id="KW-0238">DNA-binding</keyword>
<organism evidence="2 3">
    <name type="scientific">Deinococcus budaensis</name>
    <dbReference type="NCBI Taxonomy" id="1665626"/>
    <lineage>
        <taxon>Bacteria</taxon>
        <taxon>Thermotogati</taxon>
        <taxon>Deinococcota</taxon>
        <taxon>Deinococci</taxon>
        <taxon>Deinococcales</taxon>
        <taxon>Deinococcaceae</taxon>
        <taxon>Deinococcus</taxon>
    </lineage>
</organism>
<keyword evidence="3" id="KW-1185">Reference proteome</keyword>
<comment type="caution">
    <text evidence="2">The sequence shown here is derived from an EMBL/GenBank/DDBJ whole genome shotgun (WGS) entry which is preliminary data.</text>
</comment>
<dbReference type="GO" id="GO:0003677">
    <property type="term" value="F:DNA binding"/>
    <property type="evidence" value="ECO:0007669"/>
    <property type="project" value="UniProtKB-KW"/>
</dbReference>
<evidence type="ECO:0000313" key="2">
    <source>
        <dbReference type="EMBL" id="MBB5236299.1"/>
    </source>
</evidence>
<reference evidence="2 3" key="1">
    <citation type="submission" date="2020-08" db="EMBL/GenBank/DDBJ databases">
        <title>Genomic Encyclopedia of Type Strains, Phase IV (KMG-IV): sequencing the most valuable type-strain genomes for metagenomic binning, comparative biology and taxonomic classification.</title>
        <authorList>
            <person name="Goeker M."/>
        </authorList>
    </citation>
    <scope>NUCLEOTIDE SEQUENCE [LARGE SCALE GENOMIC DNA]</scope>
    <source>
        <strain evidence="2 3">DSM 101791</strain>
    </source>
</reference>
<dbReference type="Proteomes" id="UP000525389">
    <property type="component" value="Unassembled WGS sequence"/>
</dbReference>
<keyword evidence="1" id="KW-0812">Transmembrane</keyword>
<keyword evidence="1" id="KW-1133">Transmembrane helix</keyword>
<dbReference type="AlphaFoldDB" id="A0A7W8LRX9"/>
<accession>A0A7W8LRX9</accession>
<protein>
    <submittedName>
        <fullName evidence="2">DNA-binding transcriptional ArsR family regulator</fullName>
    </submittedName>
</protein>
<name>A0A7W8LRX9_9DEIO</name>